<feature type="coiled-coil region" evidence="5">
    <location>
        <begin position="776"/>
        <end position="805"/>
    </location>
</feature>
<dbReference type="Gene3D" id="3.30.60.270">
    <property type="match status" value="1"/>
</dbReference>
<feature type="signal peptide" evidence="8">
    <location>
        <begin position="1"/>
        <end position="18"/>
    </location>
</feature>
<feature type="region of interest" description="Disordered" evidence="6">
    <location>
        <begin position="850"/>
        <end position="887"/>
    </location>
</feature>
<dbReference type="InterPro" id="IPR050310">
    <property type="entry name" value="VPS10-sortilin"/>
</dbReference>
<evidence type="ECO:0000256" key="8">
    <source>
        <dbReference type="SAM" id="SignalP"/>
    </source>
</evidence>
<protein>
    <recommendedName>
        <fullName evidence="9">VPS10 domain-containing protein</fullName>
    </recommendedName>
</protein>
<feature type="compositionally biased region" description="Basic and acidic residues" evidence="6">
    <location>
        <begin position="874"/>
        <end position="887"/>
    </location>
</feature>
<evidence type="ECO:0000256" key="2">
    <source>
        <dbReference type="ARBA" id="ARBA00022737"/>
    </source>
</evidence>
<dbReference type="GO" id="GO:0005794">
    <property type="term" value="C:Golgi apparatus"/>
    <property type="evidence" value="ECO:0007669"/>
    <property type="project" value="TreeGrafter"/>
</dbReference>
<dbReference type="InterPro" id="IPR031777">
    <property type="entry name" value="Sortilin_C"/>
</dbReference>
<keyword evidence="2" id="KW-0677">Repeat</keyword>
<dbReference type="Gene3D" id="2.130.10.10">
    <property type="entry name" value="YVTN repeat-like/Quinoprotein amine dehydrogenase"/>
    <property type="match status" value="1"/>
</dbReference>
<dbReference type="AlphaFoldDB" id="A0A7M5XNM6"/>
<dbReference type="InterPro" id="IPR015943">
    <property type="entry name" value="WD40/YVTN_repeat-like_dom_sf"/>
</dbReference>
<sequence>MLTITILLFFAVVGQLSTFDINLPEASHRYRREISDSKTIPPICKSHLNEEAKKKMEKNEFPLKSDKNNDVALVWLGDNLETQILLTTVNTLSSHFLSIFNIFGKHESPSNIYRSTDGGKSFQNIEINIGKEAIRSEAGIFKSPVDPKMMILVSKVSRSFFSVFSKDENKDHGALIVTKDSAATFEINKLPFDLREGDSIRFHPKRKDWIIALEKPTVLIAFGKSKKTGTAHLSTDFGKTWTPIMKDEILEEIKWGTMKGHEDEIFAMTKVVGGFSFVMHGFGTAGKNALYKTKINPSDPKKFAFKKVVESVESFGIQDEFVFATVVIEKDDGDDERIIHVSKDSGETFNVIHFPRITTDKFFAVMEMYKGLIFLHEDGDGDTGKGTLYISGPEGRVYEKSLKDHFYTNQRLTDFYKVQSMPGVYITQRLIADNTLKSVITFDRGVKWRPLYVERSVYCTDKKYKDTKVDCSLHFHHIYSRRQSHSVAQYVQSPISSPSAPGLILVHGVAGDGLTGKMNVWMSKNGGYNWIEVAKGPHHYAIGDNGNLIILVPKLNATGTTLKYSIDQGRCWHEFEFTSKNQPLQIQGLVTEPHSQERSFSLWGLRKDAKYEDKEWIIVTVDFGKMLDKTCALSDFENWSPHKLNGKDGCFLGEKITYKRPKEDSICHVGRKFNPVVATTKCPCTVADFVCDYGYKRDSSNKCIRDKTKSLMFCVNGEEELESPSKGYRRVPGDTCENKDSSKDMIKMIDEKKKCTTKEKDKYIENHIGIVSEDRKFEEQAKIDKLKQQKDLALEEEENRKLSKKPTKKKNSALIVFGVVVVLALVVVAIIYARRHIKMRDGGAQYVRSTLDDDGDEDEKSHHRSRNNRSYQNEFHDETDNDEEVRV</sequence>
<evidence type="ECO:0000256" key="6">
    <source>
        <dbReference type="SAM" id="MobiDB-lite"/>
    </source>
</evidence>
<evidence type="ECO:0000256" key="3">
    <source>
        <dbReference type="ARBA" id="ARBA00023136"/>
    </source>
</evidence>
<evidence type="ECO:0000256" key="1">
    <source>
        <dbReference type="ARBA" id="ARBA00004370"/>
    </source>
</evidence>
<comment type="subcellular location">
    <subcellularLocation>
        <location evidence="1">Membrane</location>
    </subcellularLocation>
</comment>
<organism evidence="10 11">
    <name type="scientific">Clytia hemisphaerica</name>
    <dbReference type="NCBI Taxonomy" id="252671"/>
    <lineage>
        <taxon>Eukaryota</taxon>
        <taxon>Metazoa</taxon>
        <taxon>Cnidaria</taxon>
        <taxon>Hydrozoa</taxon>
        <taxon>Hydroidolina</taxon>
        <taxon>Leptothecata</taxon>
        <taxon>Obeliida</taxon>
        <taxon>Clytiidae</taxon>
        <taxon>Clytia</taxon>
    </lineage>
</organism>
<dbReference type="GO" id="GO:0016020">
    <property type="term" value="C:membrane"/>
    <property type="evidence" value="ECO:0007669"/>
    <property type="project" value="UniProtKB-SubCell"/>
</dbReference>
<evidence type="ECO:0000313" key="11">
    <source>
        <dbReference type="Proteomes" id="UP000594262"/>
    </source>
</evidence>
<dbReference type="GO" id="GO:0016050">
    <property type="term" value="P:vesicle organization"/>
    <property type="evidence" value="ECO:0007669"/>
    <property type="project" value="TreeGrafter"/>
</dbReference>
<keyword evidence="8" id="KW-0732">Signal</keyword>
<keyword evidence="7" id="KW-0812">Transmembrane</keyword>
<keyword evidence="3 7" id="KW-0472">Membrane</keyword>
<keyword evidence="4" id="KW-0325">Glycoprotein</keyword>
<proteinExistence type="predicted"/>
<keyword evidence="7" id="KW-1133">Transmembrane helix</keyword>
<dbReference type="InterPro" id="IPR031778">
    <property type="entry name" value="Sortilin_N"/>
</dbReference>
<feature type="chain" id="PRO_5029850683" description="VPS10 domain-containing protein" evidence="8">
    <location>
        <begin position="19"/>
        <end position="887"/>
    </location>
</feature>
<evidence type="ECO:0000256" key="4">
    <source>
        <dbReference type="ARBA" id="ARBA00023180"/>
    </source>
</evidence>
<dbReference type="SUPFAM" id="SSF110296">
    <property type="entry name" value="Oligoxyloglucan reducing end-specific cellobiohydrolase"/>
    <property type="match status" value="1"/>
</dbReference>
<evidence type="ECO:0000313" key="10">
    <source>
        <dbReference type="EnsemblMetazoa" id="CLYHEMP025555.1"/>
    </source>
</evidence>
<dbReference type="Proteomes" id="UP000594262">
    <property type="component" value="Unplaced"/>
</dbReference>
<evidence type="ECO:0000256" key="5">
    <source>
        <dbReference type="SAM" id="Coils"/>
    </source>
</evidence>
<dbReference type="Pfam" id="PF15901">
    <property type="entry name" value="Sortilin_C"/>
    <property type="match status" value="1"/>
</dbReference>
<dbReference type="GO" id="GO:0006895">
    <property type="term" value="P:Golgi to endosome transport"/>
    <property type="evidence" value="ECO:0007669"/>
    <property type="project" value="TreeGrafter"/>
</dbReference>
<dbReference type="OrthoDB" id="5956263at2759"/>
<feature type="transmembrane region" description="Helical" evidence="7">
    <location>
        <begin position="813"/>
        <end position="833"/>
    </location>
</feature>
<dbReference type="Pfam" id="PF15902">
    <property type="entry name" value="Sortilin-Vps10"/>
    <property type="match status" value="1"/>
</dbReference>
<dbReference type="GO" id="GO:0005829">
    <property type="term" value="C:cytosol"/>
    <property type="evidence" value="ECO:0007669"/>
    <property type="project" value="GOC"/>
</dbReference>
<keyword evidence="5" id="KW-0175">Coiled coil</keyword>
<evidence type="ECO:0000259" key="9">
    <source>
        <dbReference type="SMART" id="SM00602"/>
    </source>
</evidence>
<dbReference type="InterPro" id="IPR006581">
    <property type="entry name" value="VPS10"/>
</dbReference>
<dbReference type="PANTHER" id="PTHR12106:SF23">
    <property type="entry name" value="SORTILIN"/>
    <property type="match status" value="1"/>
</dbReference>
<dbReference type="EnsemblMetazoa" id="CLYHEMT025555.1">
    <property type="protein sequence ID" value="CLYHEMP025555.1"/>
    <property type="gene ID" value="CLYHEMG025555"/>
</dbReference>
<dbReference type="GO" id="GO:0006897">
    <property type="term" value="P:endocytosis"/>
    <property type="evidence" value="ECO:0007669"/>
    <property type="project" value="TreeGrafter"/>
</dbReference>
<name>A0A7M5XNM6_9CNID</name>
<evidence type="ECO:0000256" key="7">
    <source>
        <dbReference type="SAM" id="Phobius"/>
    </source>
</evidence>
<dbReference type="Gene3D" id="2.10.70.80">
    <property type="match status" value="1"/>
</dbReference>
<keyword evidence="11" id="KW-1185">Reference proteome</keyword>
<feature type="domain" description="VPS10" evidence="9">
    <location>
        <begin position="99"/>
        <end position="760"/>
    </location>
</feature>
<dbReference type="SMART" id="SM00602">
    <property type="entry name" value="VPS10"/>
    <property type="match status" value="1"/>
</dbReference>
<accession>A0A7M5XNM6</accession>
<reference evidence="10" key="1">
    <citation type="submission" date="2021-01" db="UniProtKB">
        <authorList>
            <consortium name="EnsemblMetazoa"/>
        </authorList>
    </citation>
    <scope>IDENTIFICATION</scope>
</reference>
<dbReference type="PANTHER" id="PTHR12106">
    <property type="entry name" value="SORTILIN RELATED"/>
    <property type="match status" value="1"/>
</dbReference>